<evidence type="ECO:0008006" key="9">
    <source>
        <dbReference type="Google" id="ProtNLM"/>
    </source>
</evidence>
<dbReference type="STRING" id="225164.V3ZZP2"/>
<evidence type="ECO:0000256" key="4">
    <source>
        <dbReference type="RuleBase" id="RU361277"/>
    </source>
</evidence>
<evidence type="ECO:0000313" key="7">
    <source>
        <dbReference type="EMBL" id="ESO97023.1"/>
    </source>
</evidence>
<keyword evidence="3" id="KW-0560">Oxidoreductase</keyword>
<dbReference type="GO" id="GO:0016491">
    <property type="term" value="F:oxidoreductase activity"/>
    <property type="evidence" value="ECO:0007669"/>
    <property type="project" value="UniProtKB-KW"/>
</dbReference>
<evidence type="ECO:0000256" key="2">
    <source>
        <dbReference type="ARBA" id="ARBA00022833"/>
    </source>
</evidence>
<proteinExistence type="inferred from homology"/>
<dbReference type="PROSITE" id="PS00059">
    <property type="entry name" value="ADH_ZINC"/>
    <property type="match status" value="1"/>
</dbReference>
<gene>
    <name evidence="7" type="ORF">LOTGIDRAFT_159773</name>
</gene>
<feature type="domain" description="Alcohol dehydrogenase-like N-terminal" evidence="6">
    <location>
        <begin position="25"/>
        <end position="135"/>
    </location>
</feature>
<dbReference type="Pfam" id="PF00107">
    <property type="entry name" value="ADH_zinc_N"/>
    <property type="match status" value="1"/>
</dbReference>
<dbReference type="OrthoDB" id="3941538at2759"/>
<dbReference type="GeneID" id="20238148"/>
<feature type="domain" description="Alcohol dehydrogenase-like C-terminal" evidence="5">
    <location>
        <begin position="175"/>
        <end position="301"/>
    </location>
</feature>
<comment type="similarity">
    <text evidence="4">Belongs to the zinc-containing alcohol dehydrogenase family.</text>
</comment>
<dbReference type="SUPFAM" id="SSF51735">
    <property type="entry name" value="NAD(P)-binding Rossmann-fold domains"/>
    <property type="match status" value="1"/>
</dbReference>
<keyword evidence="2 4" id="KW-0862">Zinc</keyword>
<dbReference type="InterPro" id="IPR011032">
    <property type="entry name" value="GroES-like_sf"/>
</dbReference>
<sequence>MKGLQWNKSQSTLKMVEAPVPEVKPETVLLKVSHCGVCGTDLHIMQHEFRSGQLVILGHEFSGTIVKVGTGVNNVAVGDKVVVEPNSMCDTCRFCRRGKPHCCQKCLPDTIGLMQNGGMAEYCLVPAKYVVKFPEALPMDKAALVEPMACVVHGYEILGQIPDGTRMLVMGSGIIGQLWINMLHYRGFRDVTVVEVSEGRRQIVSNSGLGYRVLHPDDLQAEFKNANMGEDGFDIVVDCTGNPRALEMAYGLLCSGATLLVFGCSPANSKLTIDPSLIQTRELKILGVNVSPYCFIKAVSLVNDMAANYLKFDKLGIKKYSLEQYETALTELRAGEISKAMFCIDK</sequence>
<dbReference type="AlphaFoldDB" id="V3ZZP2"/>
<reference evidence="7 8" key="1">
    <citation type="journal article" date="2013" name="Nature">
        <title>Insights into bilaterian evolution from three spiralian genomes.</title>
        <authorList>
            <person name="Simakov O."/>
            <person name="Marletaz F."/>
            <person name="Cho S.J."/>
            <person name="Edsinger-Gonzales E."/>
            <person name="Havlak P."/>
            <person name="Hellsten U."/>
            <person name="Kuo D.H."/>
            <person name="Larsson T."/>
            <person name="Lv J."/>
            <person name="Arendt D."/>
            <person name="Savage R."/>
            <person name="Osoegawa K."/>
            <person name="de Jong P."/>
            <person name="Grimwood J."/>
            <person name="Chapman J.A."/>
            <person name="Shapiro H."/>
            <person name="Aerts A."/>
            <person name="Otillar R.P."/>
            <person name="Terry A.Y."/>
            <person name="Boore J.L."/>
            <person name="Grigoriev I.V."/>
            <person name="Lindberg D.R."/>
            <person name="Seaver E.C."/>
            <person name="Weisblat D.A."/>
            <person name="Putnam N.H."/>
            <person name="Rokhsar D.S."/>
        </authorList>
    </citation>
    <scope>NUCLEOTIDE SEQUENCE [LARGE SCALE GENOMIC DNA]</scope>
</reference>
<dbReference type="InterPro" id="IPR002328">
    <property type="entry name" value="ADH_Zn_CS"/>
</dbReference>
<dbReference type="GO" id="GO:0008270">
    <property type="term" value="F:zinc ion binding"/>
    <property type="evidence" value="ECO:0007669"/>
    <property type="project" value="InterPro"/>
</dbReference>
<dbReference type="InterPro" id="IPR050129">
    <property type="entry name" value="Zn_alcohol_dh"/>
</dbReference>
<dbReference type="InterPro" id="IPR036291">
    <property type="entry name" value="NAD(P)-bd_dom_sf"/>
</dbReference>
<dbReference type="InterPro" id="IPR013154">
    <property type="entry name" value="ADH-like_N"/>
</dbReference>
<protein>
    <recommendedName>
        <fullName evidence="9">Enoyl reductase (ER) domain-containing protein</fullName>
    </recommendedName>
</protein>
<dbReference type="InterPro" id="IPR013149">
    <property type="entry name" value="ADH-like_C"/>
</dbReference>
<dbReference type="CTD" id="20238148"/>
<dbReference type="SUPFAM" id="SSF50129">
    <property type="entry name" value="GroES-like"/>
    <property type="match status" value="1"/>
</dbReference>
<evidence type="ECO:0000256" key="1">
    <source>
        <dbReference type="ARBA" id="ARBA00022723"/>
    </source>
</evidence>
<organism evidence="7 8">
    <name type="scientific">Lottia gigantea</name>
    <name type="common">Giant owl limpet</name>
    <dbReference type="NCBI Taxonomy" id="225164"/>
    <lineage>
        <taxon>Eukaryota</taxon>
        <taxon>Metazoa</taxon>
        <taxon>Spiralia</taxon>
        <taxon>Lophotrochozoa</taxon>
        <taxon>Mollusca</taxon>
        <taxon>Gastropoda</taxon>
        <taxon>Patellogastropoda</taxon>
        <taxon>Lottioidea</taxon>
        <taxon>Lottiidae</taxon>
        <taxon>Lottia</taxon>
    </lineage>
</organism>
<dbReference type="PANTHER" id="PTHR43401">
    <property type="entry name" value="L-THREONINE 3-DEHYDROGENASE"/>
    <property type="match status" value="1"/>
</dbReference>
<dbReference type="RefSeq" id="XP_009052507.1">
    <property type="nucleotide sequence ID" value="XM_009054259.1"/>
</dbReference>
<dbReference type="OMA" id="TNCCLKA"/>
<dbReference type="Proteomes" id="UP000030746">
    <property type="component" value="Unassembled WGS sequence"/>
</dbReference>
<dbReference type="KEGG" id="lgi:LOTGIDRAFT_159773"/>
<dbReference type="Gene3D" id="3.90.180.10">
    <property type="entry name" value="Medium-chain alcohol dehydrogenases, catalytic domain"/>
    <property type="match status" value="1"/>
</dbReference>
<evidence type="ECO:0000313" key="8">
    <source>
        <dbReference type="Proteomes" id="UP000030746"/>
    </source>
</evidence>
<name>V3ZZP2_LOTGI</name>
<evidence type="ECO:0000259" key="6">
    <source>
        <dbReference type="Pfam" id="PF08240"/>
    </source>
</evidence>
<dbReference type="EMBL" id="KB201362">
    <property type="protein sequence ID" value="ESO97023.1"/>
    <property type="molecule type" value="Genomic_DNA"/>
</dbReference>
<accession>V3ZZP2</accession>
<dbReference type="Gene3D" id="3.40.50.720">
    <property type="entry name" value="NAD(P)-binding Rossmann-like Domain"/>
    <property type="match status" value="1"/>
</dbReference>
<keyword evidence="8" id="KW-1185">Reference proteome</keyword>
<dbReference type="PANTHER" id="PTHR43401:SF2">
    <property type="entry name" value="L-THREONINE 3-DEHYDROGENASE"/>
    <property type="match status" value="1"/>
</dbReference>
<comment type="cofactor">
    <cofactor evidence="4">
        <name>Zn(2+)</name>
        <dbReference type="ChEBI" id="CHEBI:29105"/>
    </cofactor>
</comment>
<evidence type="ECO:0000256" key="3">
    <source>
        <dbReference type="ARBA" id="ARBA00023002"/>
    </source>
</evidence>
<dbReference type="Pfam" id="PF08240">
    <property type="entry name" value="ADH_N"/>
    <property type="match status" value="1"/>
</dbReference>
<keyword evidence="1 4" id="KW-0479">Metal-binding</keyword>
<dbReference type="HOGENOM" id="CLU_026673_11_0_1"/>
<evidence type="ECO:0000259" key="5">
    <source>
        <dbReference type="Pfam" id="PF00107"/>
    </source>
</evidence>